<feature type="chain" id="PRO_5025426153" evidence="1">
    <location>
        <begin position="20"/>
        <end position="203"/>
    </location>
</feature>
<feature type="signal peptide" evidence="1">
    <location>
        <begin position="1"/>
        <end position="19"/>
    </location>
</feature>
<dbReference type="EMBL" id="ML992728">
    <property type="protein sequence ID" value="KAF2206264.1"/>
    <property type="molecule type" value="Genomic_DNA"/>
</dbReference>
<reference evidence="2" key="1">
    <citation type="journal article" date="2020" name="Stud. Mycol.">
        <title>101 Dothideomycetes genomes: a test case for predicting lifestyles and emergence of pathogens.</title>
        <authorList>
            <person name="Haridas S."/>
            <person name="Albert R."/>
            <person name="Binder M."/>
            <person name="Bloem J."/>
            <person name="Labutti K."/>
            <person name="Salamov A."/>
            <person name="Andreopoulos B."/>
            <person name="Baker S."/>
            <person name="Barry K."/>
            <person name="Bills G."/>
            <person name="Bluhm B."/>
            <person name="Cannon C."/>
            <person name="Castanera R."/>
            <person name="Culley D."/>
            <person name="Daum C."/>
            <person name="Ezra D."/>
            <person name="Gonzalez J."/>
            <person name="Henrissat B."/>
            <person name="Kuo A."/>
            <person name="Liang C."/>
            <person name="Lipzen A."/>
            <person name="Lutzoni F."/>
            <person name="Magnuson J."/>
            <person name="Mondo S."/>
            <person name="Nolan M."/>
            <person name="Ohm R."/>
            <person name="Pangilinan J."/>
            <person name="Park H.-J."/>
            <person name="Ramirez L."/>
            <person name="Alfaro M."/>
            <person name="Sun H."/>
            <person name="Tritt A."/>
            <person name="Yoshinaga Y."/>
            <person name="Zwiers L.-H."/>
            <person name="Turgeon B."/>
            <person name="Goodwin S."/>
            <person name="Spatafora J."/>
            <person name="Crous P."/>
            <person name="Grigoriev I."/>
        </authorList>
    </citation>
    <scope>NUCLEOTIDE SEQUENCE</scope>
    <source>
        <strain evidence="2">SCOH1-5</strain>
    </source>
</reference>
<dbReference type="AlphaFoldDB" id="A0A6A6EYS7"/>
<protein>
    <submittedName>
        <fullName evidence="2">Uncharacterized protein</fullName>
    </submittedName>
</protein>
<sequence>MLSRIALFAAAFEAAFVLAQDAQPCISKPDHSNYGKNGDSWCRWDSINFWKPQGVGCKTDAECQSVRYPYSNCHDSYSIGADSLLATGVMFCDYLTKDSPQTSCLIGVRPNPNRVGLQGSSSDSSSVDRTMEYCRDLLSKLGFPDINVIAGCPPPGGVDYTGLQCIYQCNSGPSCGEGQDPKAYHKTLPDAEGCPGYENATAY</sequence>
<name>A0A6A6EYS7_9PEZI</name>
<organism evidence="2 3">
    <name type="scientific">Cercospora zeae-maydis SCOH1-5</name>
    <dbReference type="NCBI Taxonomy" id="717836"/>
    <lineage>
        <taxon>Eukaryota</taxon>
        <taxon>Fungi</taxon>
        <taxon>Dikarya</taxon>
        <taxon>Ascomycota</taxon>
        <taxon>Pezizomycotina</taxon>
        <taxon>Dothideomycetes</taxon>
        <taxon>Dothideomycetidae</taxon>
        <taxon>Mycosphaerellales</taxon>
        <taxon>Mycosphaerellaceae</taxon>
        <taxon>Cercospora</taxon>
    </lineage>
</organism>
<dbReference type="Proteomes" id="UP000799539">
    <property type="component" value="Unassembled WGS sequence"/>
</dbReference>
<evidence type="ECO:0000313" key="3">
    <source>
        <dbReference type="Proteomes" id="UP000799539"/>
    </source>
</evidence>
<evidence type="ECO:0000256" key="1">
    <source>
        <dbReference type="SAM" id="SignalP"/>
    </source>
</evidence>
<keyword evidence="3" id="KW-1185">Reference proteome</keyword>
<keyword evidence="1" id="KW-0732">Signal</keyword>
<evidence type="ECO:0000313" key="2">
    <source>
        <dbReference type="EMBL" id="KAF2206264.1"/>
    </source>
</evidence>
<accession>A0A6A6EYS7</accession>
<gene>
    <name evidence="2" type="ORF">CERZMDRAFT_89435</name>
</gene>
<proteinExistence type="predicted"/>
<dbReference type="OrthoDB" id="3631261at2759"/>